<dbReference type="SMART" id="SM00575">
    <property type="entry name" value="ZnF_PMZ"/>
    <property type="match status" value="1"/>
</dbReference>
<dbReference type="PANTHER" id="PTHR31669:SF281">
    <property type="entry name" value="PROTEIN FAR1-RELATED SEQUENCE"/>
    <property type="match status" value="1"/>
</dbReference>
<evidence type="ECO:0000256" key="3">
    <source>
        <dbReference type="ARBA" id="ARBA00022771"/>
    </source>
</evidence>
<dbReference type="InterPro" id="IPR007527">
    <property type="entry name" value="Znf_SWIM"/>
</dbReference>
<comment type="similarity">
    <text evidence="1 6">Belongs to the FHY3/FAR1 family.</text>
</comment>
<dbReference type="GO" id="GO:0008270">
    <property type="term" value="F:zinc ion binding"/>
    <property type="evidence" value="ECO:0007669"/>
    <property type="project" value="UniProtKB-UniRule"/>
</dbReference>
<keyword evidence="6" id="KW-0539">Nucleus</keyword>
<dbReference type="Pfam" id="PF03101">
    <property type="entry name" value="FAR1"/>
    <property type="match status" value="2"/>
</dbReference>
<keyword evidence="2 6" id="KW-0479">Metal-binding</keyword>
<protein>
    <recommendedName>
        <fullName evidence="6">Protein FAR1-RELATED SEQUENCE</fullName>
    </recommendedName>
</protein>
<dbReference type="OMA" id="ETEHNHE"/>
<evidence type="ECO:0000256" key="5">
    <source>
        <dbReference type="PROSITE-ProRule" id="PRU00325"/>
    </source>
</evidence>
<proteinExistence type="inferred from homology"/>
<feature type="domain" description="SWIM-type" evidence="8">
    <location>
        <begin position="781"/>
        <end position="817"/>
    </location>
</feature>
<reference evidence="10" key="1">
    <citation type="journal article" date="2016" name="G3 (Bethesda)">
        <title>First Draft Assembly and Annotation of the Genome of a California Endemic Oak Quercus lobata Nee (Fagaceae).</title>
        <authorList>
            <person name="Sork V.L."/>
            <person name="Fitz-Gibbon S.T."/>
            <person name="Puiu D."/>
            <person name="Crepeau M."/>
            <person name="Gugger P.F."/>
            <person name="Sherman R."/>
            <person name="Stevens K."/>
            <person name="Langley C.H."/>
            <person name="Pellegrini M."/>
            <person name="Salzberg S.L."/>
        </authorList>
    </citation>
    <scope>NUCLEOTIDE SEQUENCE [LARGE SCALE GENOMIC DNA]</scope>
    <source>
        <strain evidence="10">cv. SW786</strain>
    </source>
</reference>
<dbReference type="KEGG" id="qlo:115976529"/>
<dbReference type="Gramene" id="QL02p073271:mrna">
    <property type="protein sequence ID" value="QL02p073271:mrna:CDS:1"/>
    <property type="gene ID" value="QL02p073271"/>
</dbReference>
<accession>A0A7N2KZQ1</accession>
<comment type="function">
    <text evidence="6">Putative transcription activator involved in regulating light control of development.</text>
</comment>
<comment type="subcellular location">
    <subcellularLocation>
        <location evidence="6">Nucleus</location>
    </subcellularLocation>
</comment>
<dbReference type="OrthoDB" id="2402896at2759"/>
<dbReference type="EnsemblPlants" id="QL02p073271:mrna">
    <property type="protein sequence ID" value="QL02p073271:mrna:CDS:1"/>
    <property type="gene ID" value="QL02p073271"/>
</dbReference>
<dbReference type="GeneID" id="115976529"/>
<dbReference type="PANTHER" id="PTHR31669">
    <property type="entry name" value="PROTEIN FAR1-RELATED SEQUENCE 10-RELATED"/>
    <property type="match status" value="1"/>
</dbReference>
<evidence type="ECO:0000256" key="6">
    <source>
        <dbReference type="RuleBase" id="RU367018"/>
    </source>
</evidence>
<dbReference type="RefSeq" id="XP_030953714.1">
    <property type="nucleotide sequence ID" value="XM_031097854.1"/>
</dbReference>
<dbReference type="AlphaFoldDB" id="A0A7N2KZQ1"/>
<evidence type="ECO:0000313" key="9">
    <source>
        <dbReference type="EnsemblPlants" id="QL02p073271:mrna:CDS:1"/>
    </source>
</evidence>
<dbReference type="GO" id="GO:0006355">
    <property type="term" value="P:regulation of DNA-templated transcription"/>
    <property type="evidence" value="ECO:0007669"/>
    <property type="project" value="UniProtKB-UniRule"/>
</dbReference>
<dbReference type="InParanoid" id="A0A7N2KZQ1"/>
<evidence type="ECO:0000256" key="7">
    <source>
        <dbReference type="SAM" id="MobiDB-lite"/>
    </source>
</evidence>
<name>A0A7N2KZQ1_QUELO</name>
<keyword evidence="10" id="KW-1185">Reference proteome</keyword>
<feature type="compositionally biased region" description="Polar residues" evidence="7">
    <location>
        <begin position="20"/>
        <end position="39"/>
    </location>
</feature>
<dbReference type="InterPro" id="IPR006564">
    <property type="entry name" value="Znf_PMZ"/>
</dbReference>
<dbReference type="InterPro" id="IPR031052">
    <property type="entry name" value="FHY3/FAR1"/>
</dbReference>
<organism evidence="9 10">
    <name type="scientific">Quercus lobata</name>
    <name type="common">Valley oak</name>
    <dbReference type="NCBI Taxonomy" id="97700"/>
    <lineage>
        <taxon>Eukaryota</taxon>
        <taxon>Viridiplantae</taxon>
        <taxon>Streptophyta</taxon>
        <taxon>Embryophyta</taxon>
        <taxon>Tracheophyta</taxon>
        <taxon>Spermatophyta</taxon>
        <taxon>Magnoliopsida</taxon>
        <taxon>eudicotyledons</taxon>
        <taxon>Gunneridae</taxon>
        <taxon>Pentapetalae</taxon>
        <taxon>rosids</taxon>
        <taxon>fabids</taxon>
        <taxon>Fagales</taxon>
        <taxon>Fagaceae</taxon>
        <taxon>Quercus</taxon>
    </lineage>
</organism>
<feature type="region of interest" description="Disordered" evidence="7">
    <location>
        <begin position="1"/>
        <end position="98"/>
    </location>
</feature>
<evidence type="ECO:0000256" key="4">
    <source>
        <dbReference type="ARBA" id="ARBA00022833"/>
    </source>
</evidence>
<dbReference type="InterPro" id="IPR004330">
    <property type="entry name" value="FAR1_DNA_bnd_dom"/>
</dbReference>
<dbReference type="Proteomes" id="UP000594261">
    <property type="component" value="Chromosome 2"/>
</dbReference>
<evidence type="ECO:0000259" key="8">
    <source>
        <dbReference type="PROSITE" id="PS50966"/>
    </source>
</evidence>
<feature type="compositionally biased region" description="Polar residues" evidence="7">
    <location>
        <begin position="57"/>
        <end position="66"/>
    </location>
</feature>
<sequence length="836" mass="96143">MGSGAPDITGHPREKDIENECQTSSTLVIDTEQESQSPKESFVKQGQVVIGGERESQSPTVSSVDKSQVVIDSDHDSETPSVSSVDKTQEEIDGEDCQTPRVSNVSKFEMDVAGEQECQNPNAISAGVSVVVKSEDDVYVIPKVGMEFASEDDAYKCYSRYAVLEGFSIRKDFVNKSRVNGAVVSRRYTCYRQGYRPTKYNSNVRKSRQETRTGCLAHMTIARQPNGKFRVTHFETKHNHEFVTPSTAHKLPSQKRLKFAQAVEADSTSHSGMDGVPKLGMGFDSEDHAYEFYNTYAGRVGFSVRKDYVNRSKIDGAVASRRFTCFREGFRQKDKRDMNVKRPRKETRIGCLAQLVISRQPDGKYRVTHFEEKHNHELVAACRVRMLRSQKRLAVAQAVDGNFVDGSKIEPKSACELQYRMIGDCEYIGYDPIDYKSKLPSRRMRELREGEAERMQQYFQSKQLKNPSFFYAIQLDADDQIANVFWADAKMVVDYSDFGDVVCFDTTCRLYRDCRPFATFIGMNHHKQMVIFGAALLYDETVESFKWLFRTFIEAMSGKKPKTILTDEDATITEAIDLILPGTPHRMCVWHVYQNALKQLNHMSVGSGSFINDLSSCFFEHEEDEDFINGWKAMLDVYGLWENEWLHEIFECREKWAVVYGRHNFCADLYGALLRENFTATLKKYLKSDSDVLPFFKHLGKVVNEWHYKELEANFDMSQHMPRLMGDVIMLKQARDIYTPKIFELFQLEYETCLNIVVNQCTESESLFEYKVSIYGQPREYTVTFNSTDETVACNCMKFEFMGVLCSHALKVLDYRNIKLIPTKYILKRWTKDARV</sequence>
<dbReference type="InterPro" id="IPR018289">
    <property type="entry name" value="MULE_transposase_dom"/>
</dbReference>
<keyword evidence="4 6" id="KW-0862">Zinc</keyword>
<evidence type="ECO:0000313" key="10">
    <source>
        <dbReference type="Proteomes" id="UP000594261"/>
    </source>
</evidence>
<gene>
    <name evidence="9" type="primary">LOC115976529</name>
</gene>
<evidence type="ECO:0000256" key="2">
    <source>
        <dbReference type="ARBA" id="ARBA00022723"/>
    </source>
</evidence>
<dbReference type="GO" id="GO:0005634">
    <property type="term" value="C:nucleus"/>
    <property type="evidence" value="ECO:0007669"/>
    <property type="project" value="UniProtKB-SubCell"/>
</dbReference>
<reference evidence="9" key="2">
    <citation type="submission" date="2021-01" db="UniProtKB">
        <authorList>
            <consortium name="EnsemblPlants"/>
        </authorList>
    </citation>
    <scope>IDENTIFICATION</scope>
</reference>
<dbReference type="RefSeq" id="XP_030953715.1">
    <property type="nucleotide sequence ID" value="XM_031097855.1"/>
</dbReference>
<evidence type="ECO:0000256" key="1">
    <source>
        <dbReference type="ARBA" id="ARBA00005889"/>
    </source>
</evidence>
<dbReference type="Pfam" id="PF10551">
    <property type="entry name" value="MULE"/>
    <property type="match status" value="1"/>
</dbReference>
<dbReference type="Pfam" id="PF04434">
    <property type="entry name" value="SWIM"/>
    <property type="match status" value="1"/>
</dbReference>
<dbReference type="PROSITE" id="PS50966">
    <property type="entry name" value="ZF_SWIM"/>
    <property type="match status" value="1"/>
</dbReference>
<keyword evidence="3 5" id="KW-0863">Zinc-finger</keyword>